<keyword evidence="2" id="KW-0479">Metal-binding</keyword>
<feature type="region of interest" description="Disordered" evidence="7">
    <location>
        <begin position="267"/>
        <end position="306"/>
    </location>
</feature>
<feature type="non-terminal residue" evidence="9">
    <location>
        <position position="469"/>
    </location>
</feature>
<feature type="region of interest" description="Disordered" evidence="7">
    <location>
        <begin position="100"/>
        <end position="125"/>
    </location>
</feature>
<keyword evidence="5" id="KW-0175">Coiled coil</keyword>
<accession>A0A852L5H4</accession>
<evidence type="ECO:0000313" key="10">
    <source>
        <dbReference type="Proteomes" id="UP000654395"/>
    </source>
</evidence>
<evidence type="ECO:0000256" key="2">
    <source>
        <dbReference type="ARBA" id="ARBA00022723"/>
    </source>
</evidence>
<dbReference type="InterPro" id="IPR026104">
    <property type="entry name" value="ZNF_C2HC_dom_1C"/>
</dbReference>
<feature type="domain" description="C2HC/C3H-type" evidence="8">
    <location>
        <begin position="431"/>
        <end position="460"/>
    </location>
</feature>
<feature type="region of interest" description="Disordered" evidence="7">
    <location>
        <begin position="450"/>
        <end position="469"/>
    </location>
</feature>
<evidence type="ECO:0000313" key="9">
    <source>
        <dbReference type="EMBL" id="NXX84602.1"/>
    </source>
</evidence>
<comment type="caution">
    <text evidence="9">The sequence shown here is derived from an EMBL/GenBank/DDBJ whole genome shotgun (WGS) entry which is preliminary data.</text>
</comment>
<evidence type="ECO:0000256" key="7">
    <source>
        <dbReference type="SAM" id="MobiDB-lite"/>
    </source>
</evidence>
<evidence type="ECO:0000256" key="4">
    <source>
        <dbReference type="ARBA" id="ARBA00022833"/>
    </source>
</evidence>
<evidence type="ECO:0000256" key="5">
    <source>
        <dbReference type="ARBA" id="ARBA00023054"/>
    </source>
</evidence>
<dbReference type="EMBL" id="WBNH01010383">
    <property type="protein sequence ID" value="NXX84602.1"/>
    <property type="molecule type" value="Genomic_DNA"/>
</dbReference>
<evidence type="ECO:0000259" key="8">
    <source>
        <dbReference type="PROSITE" id="PS52027"/>
    </source>
</evidence>
<dbReference type="PANTHER" id="PTHR14649">
    <property type="entry name" value="ZINC FINGER C2HC DOMAIN-CONTAINING PROTEIN 1C"/>
    <property type="match status" value="1"/>
</dbReference>
<dbReference type="PROSITE" id="PS52027">
    <property type="entry name" value="ZF_C2HC_C3H"/>
    <property type="match status" value="2"/>
</dbReference>
<feature type="compositionally biased region" description="Pro residues" evidence="7">
    <location>
        <begin position="460"/>
        <end position="469"/>
    </location>
</feature>
<evidence type="ECO:0000256" key="6">
    <source>
        <dbReference type="PROSITE-ProRule" id="PRU01371"/>
    </source>
</evidence>
<evidence type="ECO:0000256" key="1">
    <source>
        <dbReference type="ARBA" id="ARBA00010843"/>
    </source>
</evidence>
<protein>
    <submittedName>
        <fullName evidence="9">ZC21C protein</fullName>
    </submittedName>
</protein>
<keyword evidence="10" id="KW-1185">Reference proteome</keyword>
<dbReference type="GO" id="GO:0008270">
    <property type="term" value="F:zinc ion binding"/>
    <property type="evidence" value="ECO:0007669"/>
    <property type="project" value="UniProtKB-KW"/>
</dbReference>
<comment type="similarity">
    <text evidence="1">Belongs to the ZC2HC1 family.</text>
</comment>
<dbReference type="Gene3D" id="3.30.160.60">
    <property type="entry name" value="Classic Zinc Finger"/>
    <property type="match status" value="2"/>
</dbReference>
<keyword evidence="3 6" id="KW-0863">Zinc-finger</keyword>
<proteinExistence type="inferred from homology"/>
<dbReference type="Proteomes" id="UP000654395">
    <property type="component" value="Unassembled WGS sequence"/>
</dbReference>
<feature type="compositionally biased region" description="Basic and acidic residues" evidence="7">
    <location>
        <begin position="194"/>
        <end position="220"/>
    </location>
</feature>
<dbReference type="OrthoDB" id="10255185at2759"/>
<dbReference type="Pfam" id="PF13913">
    <property type="entry name" value="zf-C2HC_2"/>
    <property type="match status" value="2"/>
</dbReference>
<gene>
    <name evidence="9" type="primary">Zc2hc1c</name>
    <name evidence="9" type="ORF">UROIND_R12926</name>
</gene>
<name>A0A852L5H4_UROIN</name>
<evidence type="ECO:0000256" key="3">
    <source>
        <dbReference type="ARBA" id="ARBA00022771"/>
    </source>
</evidence>
<sequence>LGHQKQNFQYKLIPAKEESLEDLCAQERLRYLCSSTAKSSQHSSRHRAGLRSKYFTSQTKTLPPISVARQKGVNRAHPLEPICHHKDVNVPEVNAAQLGRCPDMEEAPNRRSSSKSKGKPPAGRSQLAAVPYPWLAEPELSAFHLHRRQQDYILKLEAEGLSLKEEIRKKEALLFEKLMRTIEVLSRIEREKELGKEKNRDREAQRTHEQKAAKHPEKKTPRVAVGPGEEAFGGPQSSEAPVPKPGTTLHPQELSMVKLKEERLVASNSKTREQMPVESSASCSKLAPKRSPPPSALSDRESSDLPSTQVLYVQAGSAVEQEEIGQCSFCGRKFLLGRLEKHESICGKSQGSKRKAFDSSKARAMGTDLEQYQQWKRPENPQNKTPMKNNWKEKQELLIQNLRQAHQVQQLISKGAKASDLPPLPPVENPDYVPCPYCRRQFAPQVAERHIPKCKTIRSRPPPPPQRQL</sequence>
<dbReference type="PANTHER" id="PTHR14649:SF1">
    <property type="entry name" value="ZINC FINGER C2HC DOMAIN-CONTAINING PROTEIN 1C"/>
    <property type="match status" value="1"/>
</dbReference>
<feature type="non-terminal residue" evidence="9">
    <location>
        <position position="1"/>
    </location>
</feature>
<feature type="region of interest" description="Disordered" evidence="7">
    <location>
        <begin position="194"/>
        <end position="250"/>
    </location>
</feature>
<feature type="region of interest" description="Disordered" evidence="7">
    <location>
        <begin position="345"/>
        <end position="365"/>
    </location>
</feature>
<feature type="domain" description="C2HC/C3H-type" evidence="8">
    <location>
        <begin position="323"/>
        <end position="352"/>
    </location>
</feature>
<dbReference type="AlphaFoldDB" id="A0A852L5H4"/>
<organism evidence="9 10">
    <name type="scientific">Urocolius indicus</name>
    <name type="common">Red-faced mousebird</name>
    <name type="synonym">Colius indicus</name>
    <dbReference type="NCBI Taxonomy" id="458196"/>
    <lineage>
        <taxon>Eukaryota</taxon>
        <taxon>Metazoa</taxon>
        <taxon>Chordata</taxon>
        <taxon>Craniata</taxon>
        <taxon>Vertebrata</taxon>
        <taxon>Euteleostomi</taxon>
        <taxon>Archelosauria</taxon>
        <taxon>Archosauria</taxon>
        <taxon>Dinosauria</taxon>
        <taxon>Saurischia</taxon>
        <taxon>Theropoda</taxon>
        <taxon>Coelurosauria</taxon>
        <taxon>Aves</taxon>
        <taxon>Neognathae</taxon>
        <taxon>Neoaves</taxon>
        <taxon>Telluraves</taxon>
        <taxon>Coraciimorphae</taxon>
        <taxon>Coliiformes</taxon>
        <taxon>Coliidae</taxon>
        <taxon>Urocolius</taxon>
    </lineage>
</organism>
<reference evidence="9" key="1">
    <citation type="submission" date="2020-02" db="EMBL/GenBank/DDBJ databases">
        <title>Bird 10,000 Genomes (B10K) Project - Family phase.</title>
        <authorList>
            <person name="Zhang G."/>
        </authorList>
    </citation>
    <scope>NUCLEOTIDE SEQUENCE</scope>
    <source>
        <strain evidence="9">B10K-DU-030-59</strain>
    </source>
</reference>
<dbReference type="InterPro" id="IPR049899">
    <property type="entry name" value="Znf_C2HC_C3H"/>
</dbReference>
<keyword evidence="4" id="KW-0862">Zinc</keyword>